<dbReference type="GO" id="GO:0005506">
    <property type="term" value="F:iron ion binding"/>
    <property type="evidence" value="ECO:0007669"/>
    <property type="project" value="InterPro"/>
</dbReference>
<evidence type="ECO:0000256" key="10">
    <source>
        <dbReference type="ARBA" id="ARBA00023004"/>
    </source>
</evidence>
<evidence type="ECO:0008006" key="17">
    <source>
        <dbReference type="Google" id="ProtNLM"/>
    </source>
</evidence>
<dbReference type="InterPro" id="IPR050476">
    <property type="entry name" value="Insect_CytP450_Detox"/>
</dbReference>
<dbReference type="PRINTS" id="PR00385">
    <property type="entry name" value="P450"/>
</dbReference>
<dbReference type="InterPro" id="IPR002401">
    <property type="entry name" value="Cyt_P450_E_grp-I"/>
</dbReference>
<evidence type="ECO:0000256" key="8">
    <source>
        <dbReference type="ARBA" id="ARBA00022848"/>
    </source>
</evidence>
<comment type="similarity">
    <text evidence="4 14">Belongs to the cytochrome P450 family.</text>
</comment>
<organism evidence="15 16">
    <name type="scientific">Chironomus riparius</name>
    <dbReference type="NCBI Taxonomy" id="315576"/>
    <lineage>
        <taxon>Eukaryota</taxon>
        <taxon>Metazoa</taxon>
        <taxon>Ecdysozoa</taxon>
        <taxon>Arthropoda</taxon>
        <taxon>Hexapoda</taxon>
        <taxon>Insecta</taxon>
        <taxon>Pterygota</taxon>
        <taxon>Neoptera</taxon>
        <taxon>Endopterygota</taxon>
        <taxon>Diptera</taxon>
        <taxon>Nematocera</taxon>
        <taxon>Chironomoidea</taxon>
        <taxon>Chironomidae</taxon>
        <taxon>Chironominae</taxon>
        <taxon>Chironomus</taxon>
    </lineage>
</organism>
<protein>
    <recommendedName>
        <fullName evidence="17">Cytochrome P450</fullName>
    </recommendedName>
</protein>
<dbReference type="PANTHER" id="PTHR24292:SF93">
    <property type="entry name" value="CYTOCHROME P450 310A1-RELATED"/>
    <property type="match status" value="1"/>
</dbReference>
<keyword evidence="6 13" id="KW-0479">Metal-binding</keyword>
<keyword evidence="8" id="KW-0492">Microsome</keyword>
<evidence type="ECO:0000256" key="11">
    <source>
        <dbReference type="ARBA" id="ARBA00023033"/>
    </source>
</evidence>
<evidence type="ECO:0000256" key="13">
    <source>
        <dbReference type="PIRSR" id="PIRSR602401-1"/>
    </source>
</evidence>
<evidence type="ECO:0000256" key="7">
    <source>
        <dbReference type="ARBA" id="ARBA00022824"/>
    </source>
</evidence>
<comment type="subcellular location">
    <subcellularLocation>
        <location evidence="3">Endoplasmic reticulum membrane</location>
        <topology evidence="3">Peripheral membrane protein</topology>
    </subcellularLocation>
    <subcellularLocation>
        <location evidence="2">Microsome membrane</location>
        <topology evidence="2">Peripheral membrane protein</topology>
    </subcellularLocation>
</comment>
<dbReference type="InterPro" id="IPR001128">
    <property type="entry name" value="Cyt_P450"/>
</dbReference>
<proteinExistence type="inferred from homology"/>
<evidence type="ECO:0000256" key="1">
    <source>
        <dbReference type="ARBA" id="ARBA00001971"/>
    </source>
</evidence>
<evidence type="ECO:0000256" key="2">
    <source>
        <dbReference type="ARBA" id="ARBA00004174"/>
    </source>
</evidence>
<reference evidence="15" key="1">
    <citation type="submission" date="2022-01" db="EMBL/GenBank/DDBJ databases">
        <authorList>
            <person name="King R."/>
        </authorList>
    </citation>
    <scope>NUCLEOTIDE SEQUENCE</scope>
</reference>
<keyword evidence="10 13" id="KW-0408">Iron</keyword>
<dbReference type="GO" id="GO:0020037">
    <property type="term" value="F:heme binding"/>
    <property type="evidence" value="ECO:0007669"/>
    <property type="project" value="InterPro"/>
</dbReference>
<dbReference type="AlphaFoldDB" id="A0A9N9WZP2"/>
<dbReference type="EMBL" id="OU895880">
    <property type="protein sequence ID" value="CAG9810161.1"/>
    <property type="molecule type" value="Genomic_DNA"/>
</dbReference>
<evidence type="ECO:0000256" key="4">
    <source>
        <dbReference type="ARBA" id="ARBA00010617"/>
    </source>
</evidence>
<dbReference type="FunFam" id="1.10.630.10:FF:000042">
    <property type="entry name" value="Cytochrome P450"/>
    <property type="match status" value="1"/>
</dbReference>
<keyword evidence="16" id="KW-1185">Reference proteome</keyword>
<keyword evidence="9 14" id="KW-0560">Oxidoreductase</keyword>
<dbReference type="PRINTS" id="PR00463">
    <property type="entry name" value="EP450I"/>
</dbReference>
<dbReference type="GO" id="GO:0005789">
    <property type="term" value="C:endoplasmic reticulum membrane"/>
    <property type="evidence" value="ECO:0007669"/>
    <property type="project" value="UniProtKB-SubCell"/>
</dbReference>
<reference evidence="15" key="2">
    <citation type="submission" date="2022-10" db="EMBL/GenBank/DDBJ databases">
        <authorList>
            <consortium name="ENA_rothamsted_submissions"/>
            <consortium name="culmorum"/>
            <person name="King R."/>
        </authorList>
    </citation>
    <scope>NUCLEOTIDE SEQUENCE</scope>
</reference>
<keyword evidence="12" id="KW-0472">Membrane</keyword>
<accession>A0A9N9WZP2</accession>
<dbReference type="Pfam" id="PF00067">
    <property type="entry name" value="p450"/>
    <property type="match status" value="1"/>
</dbReference>
<dbReference type="InterPro" id="IPR017972">
    <property type="entry name" value="Cyt_P450_CS"/>
</dbReference>
<dbReference type="GO" id="GO:0016705">
    <property type="term" value="F:oxidoreductase activity, acting on paired donors, with incorporation or reduction of molecular oxygen"/>
    <property type="evidence" value="ECO:0007669"/>
    <property type="project" value="InterPro"/>
</dbReference>
<dbReference type="Gene3D" id="1.10.630.10">
    <property type="entry name" value="Cytochrome P450"/>
    <property type="match status" value="1"/>
</dbReference>
<evidence type="ECO:0000256" key="3">
    <source>
        <dbReference type="ARBA" id="ARBA00004406"/>
    </source>
</evidence>
<dbReference type="GO" id="GO:0004497">
    <property type="term" value="F:monooxygenase activity"/>
    <property type="evidence" value="ECO:0007669"/>
    <property type="project" value="UniProtKB-KW"/>
</dbReference>
<dbReference type="InterPro" id="IPR036396">
    <property type="entry name" value="Cyt_P450_sf"/>
</dbReference>
<dbReference type="PROSITE" id="PS00086">
    <property type="entry name" value="CYTOCHROME_P450"/>
    <property type="match status" value="1"/>
</dbReference>
<evidence type="ECO:0000313" key="16">
    <source>
        <dbReference type="Proteomes" id="UP001153620"/>
    </source>
</evidence>
<evidence type="ECO:0000256" key="12">
    <source>
        <dbReference type="ARBA" id="ARBA00023136"/>
    </source>
</evidence>
<evidence type="ECO:0000256" key="6">
    <source>
        <dbReference type="ARBA" id="ARBA00022723"/>
    </source>
</evidence>
<keyword evidence="5 13" id="KW-0349">Heme</keyword>
<gene>
    <name evidence="15" type="ORF">CHIRRI_LOCUS12978</name>
</gene>
<keyword evidence="11 14" id="KW-0503">Monooxygenase</keyword>
<sequence length="523" mass="61237">MNLILIAGFVVLIIYLLSKYFLTYWTRLNIPQFDGQFFFGNGKKLFTKQVSFLEFFEDVYKKTKNHRVFGIYMLYKPILIINDPKLVQDILIRDFSTFHDRPMVAESAEYCPLMANLFNMEGKKWRELRVRISPAFTAGKLRNMIPIQKTSTEVLLKFIRKNIKNGENVFDFKDTLARYILSTISSVGFGIDNDCINEPDNMFRKISLMVFELSMSNGIKNFLMFFLPDLFTFLKLNPFTPEVSPYIVSMVEQTIAHREKNNYQRNDFMDLLIRLRNVGYLPADKDDEVEDEWTRKQTDVDRMKKISMDEVIGQSFVFTIGGFETISSCMHFCLFELSRNSQAKQKLQQEIDQILDSQKSDEITYDALLDMKYLDCCISETLRKYPLGGLLNRVNSKDYKIPDSNVTIPKGTSIFIPFFGLQRDPQYYDEPMKFIPERFERSVNGNAKIDEGVVYAPFGDGPRHCIGMRMARIQMKFGLATLLRNFKFELQDKFMMNEEIKFNPKFMVLTPMKPILMNISERK</sequence>
<evidence type="ECO:0000313" key="15">
    <source>
        <dbReference type="EMBL" id="CAG9810161.1"/>
    </source>
</evidence>
<dbReference type="Proteomes" id="UP001153620">
    <property type="component" value="Chromosome 4"/>
</dbReference>
<dbReference type="OrthoDB" id="2789670at2759"/>
<comment type="cofactor">
    <cofactor evidence="1 13">
        <name>heme</name>
        <dbReference type="ChEBI" id="CHEBI:30413"/>
    </cofactor>
</comment>
<evidence type="ECO:0000256" key="9">
    <source>
        <dbReference type="ARBA" id="ARBA00023002"/>
    </source>
</evidence>
<keyword evidence="7" id="KW-0256">Endoplasmic reticulum</keyword>
<name>A0A9N9WZP2_9DIPT</name>
<dbReference type="SUPFAM" id="SSF48264">
    <property type="entry name" value="Cytochrome P450"/>
    <property type="match status" value="1"/>
</dbReference>
<feature type="binding site" description="axial binding residue" evidence="13">
    <location>
        <position position="465"/>
    </location>
    <ligand>
        <name>heme</name>
        <dbReference type="ChEBI" id="CHEBI:30413"/>
    </ligand>
    <ligandPart>
        <name>Fe</name>
        <dbReference type="ChEBI" id="CHEBI:18248"/>
    </ligandPart>
</feature>
<dbReference type="PANTHER" id="PTHR24292">
    <property type="entry name" value="CYTOCHROME P450"/>
    <property type="match status" value="1"/>
</dbReference>
<evidence type="ECO:0000256" key="14">
    <source>
        <dbReference type="RuleBase" id="RU000461"/>
    </source>
</evidence>
<evidence type="ECO:0000256" key="5">
    <source>
        <dbReference type="ARBA" id="ARBA00022617"/>
    </source>
</evidence>
<dbReference type="CDD" id="cd11056">
    <property type="entry name" value="CYP6-like"/>
    <property type="match status" value="1"/>
</dbReference>